<sequence length="372" mass="42169">MDSQTAYSTSDDGDGALLPLVFILMQWLNRRNVATMAMIQAASTVRTCEPPICSTLLLLAGIVLHSMSLTADVIGSLGRQVNGRRRLWVVEQSGGVWKDLQRVGAQHDKVFKRFCRLPRPLFNEILLRIAPYIQFQKTNWRQPVPAGQKLACAIIRWATGDFYRQTAHGLGLGLCSALRSNEEVADALIKEYDHLISFPTRRRLQEVLYAFKRKGFPRCVGAIDDTHIYIEKPRGERSECYYDRTGQFFVQVQVVCDHECRIFSVYVGCPGSVHDSLALRLSRLYTMAREGSGVFGTGSVVLRDGRTVGRYLLGNAGYPLLPCIMIPGWRGRRTEQQRMYDGCHTSARSCIERTFRRLKAKWRHLYGDKSAI</sequence>
<evidence type="ECO:0000256" key="4">
    <source>
        <dbReference type="ARBA" id="ARBA00022722"/>
    </source>
</evidence>
<keyword evidence="10" id="KW-1185">Reference proteome</keyword>
<keyword evidence="7" id="KW-0539">Nucleus</keyword>
<evidence type="ECO:0000259" key="8">
    <source>
        <dbReference type="Pfam" id="PF13359"/>
    </source>
</evidence>
<dbReference type="InterPro" id="IPR045249">
    <property type="entry name" value="HARBI1-like"/>
</dbReference>
<evidence type="ECO:0000313" key="9">
    <source>
        <dbReference type="EMBL" id="GBG92297.1"/>
    </source>
</evidence>
<dbReference type="GO" id="GO:0016787">
    <property type="term" value="F:hydrolase activity"/>
    <property type="evidence" value="ECO:0007669"/>
    <property type="project" value="UniProtKB-KW"/>
</dbReference>
<feature type="domain" description="DDE Tnp4" evidence="8">
    <location>
        <begin position="223"/>
        <end position="365"/>
    </location>
</feature>
<keyword evidence="6" id="KW-0378">Hydrolase</keyword>
<dbReference type="InterPro" id="IPR027806">
    <property type="entry name" value="HARBI1_dom"/>
</dbReference>
<dbReference type="Proteomes" id="UP000265515">
    <property type="component" value="Unassembled WGS sequence"/>
</dbReference>
<protein>
    <recommendedName>
        <fullName evidence="8">DDE Tnp4 domain-containing protein</fullName>
    </recommendedName>
</protein>
<dbReference type="PANTHER" id="PTHR22930:SF85">
    <property type="entry name" value="GH03217P-RELATED"/>
    <property type="match status" value="1"/>
</dbReference>
<dbReference type="GO" id="GO:0046872">
    <property type="term" value="F:metal ion binding"/>
    <property type="evidence" value="ECO:0007669"/>
    <property type="project" value="UniProtKB-KW"/>
</dbReference>
<evidence type="ECO:0000256" key="1">
    <source>
        <dbReference type="ARBA" id="ARBA00001968"/>
    </source>
</evidence>
<dbReference type="AlphaFoldDB" id="A0A388MCL0"/>
<dbReference type="GO" id="GO:0004518">
    <property type="term" value="F:nuclease activity"/>
    <property type="evidence" value="ECO:0007669"/>
    <property type="project" value="UniProtKB-KW"/>
</dbReference>
<comment type="subcellular location">
    <subcellularLocation>
        <location evidence="2">Nucleus</location>
    </subcellularLocation>
</comment>
<dbReference type="GO" id="GO:0005634">
    <property type="term" value="C:nucleus"/>
    <property type="evidence" value="ECO:0007669"/>
    <property type="project" value="UniProtKB-SubCell"/>
</dbReference>
<dbReference type="EMBL" id="BFEA01001030">
    <property type="protein sequence ID" value="GBG92297.1"/>
    <property type="molecule type" value="Genomic_DNA"/>
</dbReference>
<evidence type="ECO:0000256" key="6">
    <source>
        <dbReference type="ARBA" id="ARBA00022801"/>
    </source>
</evidence>
<accession>A0A388MCL0</accession>
<dbReference type="OrthoDB" id="1696744at2759"/>
<dbReference type="PANTHER" id="PTHR22930">
    <property type="match status" value="1"/>
</dbReference>
<keyword evidence="5" id="KW-0479">Metal-binding</keyword>
<evidence type="ECO:0000256" key="2">
    <source>
        <dbReference type="ARBA" id="ARBA00004123"/>
    </source>
</evidence>
<evidence type="ECO:0000313" key="10">
    <source>
        <dbReference type="Proteomes" id="UP000265515"/>
    </source>
</evidence>
<evidence type="ECO:0000256" key="5">
    <source>
        <dbReference type="ARBA" id="ARBA00022723"/>
    </source>
</evidence>
<comment type="similarity">
    <text evidence="3">Belongs to the HARBI1 family.</text>
</comment>
<dbReference type="Pfam" id="PF13359">
    <property type="entry name" value="DDE_Tnp_4"/>
    <property type="match status" value="1"/>
</dbReference>
<name>A0A388MCL0_CHABU</name>
<keyword evidence="4" id="KW-0540">Nuclease</keyword>
<reference evidence="9 10" key="1">
    <citation type="journal article" date="2018" name="Cell">
        <title>The Chara Genome: Secondary Complexity and Implications for Plant Terrestrialization.</title>
        <authorList>
            <person name="Nishiyama T."/>
            <person name="Sakayama H."/>
            <person name="Vries J.D."/>
            <person name="Buschmann H."/>
            <person name="Saint-Marcoux D."/>
            <person name="Ullrich K.K."/>
            <person name="Haas F.B."/>
            <person name="Vanderstraeten L."/>
            <person name="Becker D."/>
            <person name="Lang D."/>
            <person name="Vosolsobe S."/>
            <person name="Rombauts S."/>
            <person name="Wilhelmsson P.K.I."/>
            <person name="Janitza P."/>
            <person name="Kern R."/>
            <person name="Heyl A."/>
            <person name="Rumpler F."/>
            <person name="Villalobos L.I.A.C."/>
            <person name="Clay J.M."/>
            <person name="Skokan R."/>
            <person name="Toyoda A."/>
            <person name="Suzuki Y."/>
            <person name="Kagoshima H."/>
            <person name="Schijlen E."/>
            <person name="Tajeshwar N."/>
            <person name="Catarino B."/>
            <person name="Hetherington A.J."/>
            <person name="Saltykova A."/>
            <person name="Bonnot C."/>
            <person name="Breuninger H."/>
            <person name="Symeonidi A."/>
            <person name="Radhakrishnan G.V."/>
            <person name="Van Nieuwerburgh F."/>
            <person name="Deforce D."/>
            <person name="Chang C."/>
            <person name="Karol K.G."/>
            <person name="Hedrich R."/>
            <person name="Ulvskov P."/>
            <person name="Glockner G."/>
            <person name="Delwiche C.F."/>
            <person name="Petrasek J."/>
            <person name="Van de Peer Y."/>
            <person name="Friml J."/>
            <person name="Beilby M."/>
            <person name="Dolan L."/>
            <person name="Kohara Y."/>
            <person name="Sugano S."/>
            <person name="Fujiyama A."/>
            <person name="Delaux P.-M."/>
            <person name="Quint M."/>
            <person name="TheiBen G."/>
            <person name="Hagemann M."/>
            <person name="Harholt J."/>
            <person name="Dunand C."/>
            <person name="Zachgo S."/>
            <person name="Langdale J."/>
            <person name="Maumus F."/>
            <person name="Straeten D.V.D."/>
            <person name="Gould S.B."/>
            <person name="Rensing S.A."/>
        </authorList>
    </citation>
    <scope>NUCLEOTIDE SEQUENCE [LARGE SCALE GENOMIC DNA]</scope>
    <source>
        <strain evidence="9 10">S276</strain>
    </source>
</reference>
<proteinExistence type="inferred from homology"/>
<comment type="cofactor">
    <cofactor evidence="1">
        <name>a divalent metal cation</name>
        <dbReference type="ChEBI" id="CHEBI:60240"/>
    </cofactor>
</comment>
<gene>
    <name evidence="9" type="ORF">CBR_g55066</name>
</gene>
<evidence type="ECO:0000256" key="7">
    <source>
        <dbReference type="ARBA" id="ARBA00023242"/>
    </source>
</evidence>
<evidence type="ECO:0000256" key="3">
    <source>
        <dbReference type="ARBA" id="ARBA00006958"/>
    </source>
</evidence>
<comment type="caution">
    <text evidence="9">The sequence shown here is derived from an EMBL/GenBank/DDBJ whole genome shotgun (WGS) entry which is preliminary data.</text>
</comment>
<organism evidence="9 10">
    <name type="scientific">Chara braunii</name>
    <name type="common">Braun's stonewort</name>
    <dbReference type="NCBI Taxonomy" id="69332"/>
    <lineage>
        <taxon>Eukaryota</taxon>
        <taxon>Viridiplantae</taxon>
        <taxon>Streptophyta</taxon>
        <taxon>Charophyceae</taxon>
        <taxon>Charales</taxon>
        <taxon>Characeae</taxon>
        <taxon>Chara</taxon>
    </lineage>
</organism>
<dbReference type="Gramene" id="GBG92297">
    <property type="protein sequence ID" value="GBG92297"/>
    <property type="gene ID" value="CBR_g55066"/>
</dbReference>